<dbReference type="GO" id="GO:0008168">
    <property type="term" value="F:methyltransferase activity"/>
    <property type="evidence" value="ECO:0007669"/>
    <property type="project" value="UniProtKB-KW"/>
</dbReference>
<dbReference type="InParanoid" id="A0A5C3PPE9"/>
<dbReference type="CDD" id="cd02440">
    <property type="entry name" value="AdoMet_MTases"/>
    <property type="match status" value="1"/>
</dbReference>
<accession>A0A5C3PPE9</accession>
<name>A0A5C3PPE9_9APHY</name>
<dbReference type="InterPro" id="IPR029063">
    <property type="entry name" value="SAM-dependent_MTases_sf"/>
</dbReference>
<dbReference type="PANTHER" id="PTHR43591">
    <property type="entry name" value="METHYLTRANSFERASE"/>
    <property type="match status" value="1"/>
</dbReference>
<dbReference type="STRING" id="1314778.A0A5C3PPE9"/>
<keyword evidence="3" id="KW-1185">Reference proteome</keyword>
<feature type="domain" description="Methyltransferase" evidence="1">
    <location>
        <begin position="50"/>
        <end position="149"/>
    </location>
</feature>
<proteinExistence type="predicted"/>
<keyword evidence="2" id="KW-0808">Transferase</keyword>
<reference evidence="2 3" key="1">
    <citation type="journal article" date="2019" name="Nat. Ecol. Evol.">
        <title>Megaphylogeny resolves global patterns of mushroom evolution.</title>
        <authorList>
            <person name="Varga T."/>
            <person name="Krizsan K."/>
            <person name="Foldi C."/>
            <person name="Dima B."/>
            <person name="Sanchez-Garcia M."/>
            <person name="Sanchez-Ramirez S."/>
            <person name="Szollosi G.J."/>
            <person name="Szarkandi J.G."/>
            <person name="Papp V."/>
            <person name="Albert L."/>
            <person name="Andreopoulos W."/>
            <person name="Angelini C."/>
            <person name="Antonin V."/>
            <person name="Barry K.W."/>
            <person name="Bougher N.L."/>
            <person name="Buchanan P."/>
            <person name="Buyck B."/>
            <person name="Bense V."/>
            <person name="Catcheside P."/>
            <person name="Chovatia M."/>
            <person name="Cooper J."/>
            <person name="Damon W."/>
            <person name="Desjardin D."/>
            <person name="Finy P."/>
            <person name="Geml J."/>
            <person name="Haridas S."/>
            <person name="Hughes K."/>
            <person name="Justo A."/>
            <person name="Karasinski D."/>
            <person name="Kautmanova I."/>
            <person name="Kiss B."/>
            <person name="Kocsube S."/>
            <person name="Kotiranta H."/>
            <person name="LaButti K.M."/>
            <person name="Lechner B.E."/>
            <person name="Liimatainen K."/>
            <person name="Lipzen A."/>
            <person name="Lukacs Z."/>
            <person name="Mihaltcheva S."/>
            <person name="Morgado L.N."/>
            <person name="Niskanen T."/>
            <person name="Noordeloos M.E."/>
            <person name="Ohm R.A."/>
            <person name="Ortiz-Santana B."/>
            <person name="Ovrebo C."/>
            <person name="Racz N."/>
            <person name="Riley R."/>
            <person name="Savchenko A."/>
            <person name="Shiryaev A."/>
            <person name="Soop K."/>
            <person name="Spirin V."/>
            <person name="Szebenyi C."/>
            <person name="Tomsovsky M."/>
            <person name="Tulloss R.E."/>
            <person name="Uehling J."/>
            <person name="Grigoriev I.V."/>
            <person name="Vagvolgyi C."/>
            <person name="Papp T."/>
            <person name="Martin F.M."/>
            <person name="Miettinen O."/>
            <person name="Hibbett D.S."/>
            <person name="Nagy L.G."/>
        </authorList>
    </citation>
    <scope>NUCLEOTIDE SEQUENCE [LARGE SCALE GENOMIC DNA]</scope>
    <source>
        <strain evidence="2 3">HHB13444</strain>
    </source>
</reference>
<dbReference type="Proteomes" id="UP000308197">
    <property type="component" value="Unassembled WGS sequence"/>
</dbReference>
<dbReference type="Pfam" id="PF13649">
    <property type="entry name" value="Methyltransf_25"/>
    <property type="match status" value="1"/>
</dbReference>
<evidence type="ECO:0000313" key="2">
    <source>
        <dbReference type="EMBL" id="TFK91212.1"/>
    </source>
</evidence>
<organism evidence="2 3">
    <name type="scientific">Polyporus arcularius HHB13444</name>
    <dbReference type="NCBI Taxonomy" id="1314778"/>
    <lineage>
        <taxon>Eukaryota</taxon>
        <taxon>Fungi</taxon>
        <taxon>Dikarya</taxon>
        <taxon>Basidiomycota</taxon>
        <taxon>Agaricomycotina</taxon>
        <taxon>Agaricomycetes</taxon>
        <taxon>Polyporales</taxon>
        <taxon>Polyporaceae</taxon>
        <taxon>Polyporus</taxon>
    </lineage>
</organism>
<dbReference type="PANTHER" id="PTHR43591:SF24">
    <property type="entry name" value="2-METHOXY-6-POLYPRENYL-1,4-BENZOQUINOL METHYLASE, MITOCHONDRIAL"/>
    <property type="match status" value="1"/>
</dbReference>
<evidence type="ECO:0000313" key="3">
    <source>
        <dbReference type="Proteomes" id="UP000308197"/>
    </source>
</evidence>
<protein>
    <submittedName>
        <fullName evidence="2">S-adenosyl-L-methionine-dependent methyltransferase</fullName>
    </submittedName>
</protein>
<dbReference type="EMBL" id="ML211026">
    <property type="protein sequence ID" value="TFK91212.1"/>
    <property type="molecule type" value="Genomic_DNA"/>
</dbReference>
<dbReference type="GO" id="GO:0032259">
    <property type="term" value="P:methylation"/>
    <property type="evidence" value="ECO:0007669"/>
    <property type="project" value="UniProtKB-KW"/>
</dbReference>
<dbReference type="Gene3D" id="3.40.50.150">
    <property type="entry name" value="Vaccinia Virus protein VP39"/>
    <property type="match status" value="1"/>
</dbReference>
<evidence type="ECO:0000259" key="1">
    <source>
        <dbReference type="Pfam" id="PF13649"/>
    </source>
</evidence>
<sequence length="283" mass="31513">MSSEQSDRQYLLRIDEAERGRLSLQYSVLQRICGNRLFFPSIDFGAGDRILDSGTGSGMWLLDVASDAAVPESVFLQGIDVDNRLFPLDDQRVASRANVDFRVESVLHLPEEWASTFALVNQRLLGVALKGPEWPRALSEIHRILTPGGWVQLGELSEWKAGPATARFRVLFETLFKSKGLVVDCADRLPSMLRETGFVDVHEEVKSLPLGAWAGQDGLDARDVWIKTAWVFKGALMKAGGLGLVGGEEEADQLLREMEKEWDSTPGAFIKYHIVWGQKPSLE</sequence>
<dbReference type="SUPFAM" id="SSF53335">
    <property type="entry name" value="S-adenosyl-L-methionine-dependent methyltransferases"/>
    <property type="match status" value="1"/>
</dbReference>
<gene>
    <name evidence="2" type="ORF">K466DRAFT_660258</name>
</gene>
<dbReference type="InterPro" id="IPR041698">
    <property type="entry name" value="Methyltransf_25"/>
</dbReference>
<dbReference type="AlphaFoldDB" id="A0A5C3PPE9"/>
<keyword evidence="2" id="KW-0489">Methyltransferase</keyword>